<keyword evidence="2" id="KW-1003">Cell membrane</keyword>
<dbReference type="PANTHER" id="PTHR21137">
    <property type="entry name" value="ODORANT RECEPTOR"/>
    <property type="match status" value="1"/>
</dbReference>
<accession>A0A0P1JE97</accession>
<dbReference type="GO" id="GO:0005886">
    <property type="term" value="C:plasma membrane"/>
    <property type="evidence" value="ECO:0007669"/>
    <property type="project" value="UniProtKB-SubCell"/>
</dbReference>
<evidence type="ECO:0000256" key="1">
    <source>
        <dbReference type="ARBA" id="ARBA00004651"/>
    </source>
</evidence>
<feature type="transmembrane region" description="Helical" evidence="10">
    <location>
        <begin position="83"/>
        <end position="104"/>
    </location>
</feature>
<proteinExistence type="evidence at transcript level"/>
<organism evidence="11">
    <name type="scientific">Manduca sexta</name>
    <name type="common">Tobacco hawkmoth</name>
    <name type="synonym">Tobacco hornworm</name>
    <dbReference type="NCBI Taxonomy" id="7130"/>
    <lineage>
        <taxon>Eukaryota</taxon>
        <taxon>Metazoa</taxon>
        <taxon>Ecdysozoa</taxon>
        <taxon>Arthropoda</taxon>
        <taxon>Hexapoda</taxon>
        <taxon>Insecta</taxon>
        <taxon>Pterygota</taxon>
        <taxon>Neoptera</taxon>
        <taxon>Endopterygota</taxon>
        <taxon>Lepidoptera</taxon>
        <taxon>Glossata</taxon>
        <taxon>Ditrysia</taxon>
        <taxon>Bombycoidea</taxon>
        <taxon>Sphingidae</taxon>
        <taxon>Sphinginae</taxon>
        <taxon>Sphingini</taxon>
        <taxon>Manduca</taxon>
    </lineage>
</organism>
<dbReference type="OrthoDB" id="6678752at2759"/>
<evidence type="ECO:0000256" key="5">
    <source>
        <dbReference type="ARBA" id="ARBA00022725"/>
    </source>
</evidence>
<evidence type="ECO:0000256" key="8">
    <source>
        <dbReference type="ARBA" id="ARBA00023170"/>
    </source>
</evidence>
<evidence type="ECO:0000256" key="3">
    <source>
        <dbReference type="ARBA" id="ARBA00022606"/>
    </source>
</evidence>
<reference evidence="11" key="1">
    <citation type="submission" date="2015-08" db="EMBL/GenBank/DDBJ databases">
        <title>A reference gene set for chemosensory receptor genes of Manduca sexta.</title>
        <authorList>
            <person name="Koenig C."/>
            <person name="Hirsh A."/>
            <person name="Bucks S."/>
            <person name="Klinner C."/>
            <person name="Vogel H."/>
            <person name="Shukla A."/>
            <person name="Mansfield J.H."/>
            <person name="Morton B."/>
            <person name="Hansson B.S."/>
            <person name="Grosse-Wilde E."/>
        </authorList>
    </citation>
    <scope>NUCLEOTIDE SEQUENCE</scope>
</reference>
<evidence type="ECO:0000256" key="2">
    <source>
        <dbReference type="ARBA" id="ARBA00022475"/>
    </source>
</evidence>
<keyword evidence="9 10" id="KW-0807">Transducer</keyword>
<keyword evidence="7 10" id="KW-0472">Membrane</keyword>
<name>A0A0P1JE97_MANSE</name>
<dbReference type="GO" id="GO:0005549">
    <property type="term" value="F:odorant binding"/>
    <property type="evidence" value="ECO:0007669"/>
    <property type="project" value="InterPro"/>
</dbReference>
<gene>
    <name evidence="11" type="primary">OR-1</name>
</gene>
<keyword evidence="4 10" id="KW-0812">Transmembrane</keyword>
<dbReference type="AlphaFoldDB" id="A0A0P1JE97"/>
<evidence type="ECO:0000256" key="10">
    <source>
        <dbReference type="RuleBase" id="RU351113"/>
    </source>
</evidence>
<dbReference type="GO" id="GO:0007165">
    <property type="term" value="P:signal transduction"/>
    <property type="evidence" value="ECO:0007669"/>
    <property type="project" value="UniProtKB-KW"/>
</dbReference>
<comment type="subcellular location">
    <subcellularLocation>
        <location evidence="1 10">Cell membrane</location>
        <topology evidence="1 10">Multi-pass membrane protein</topology>
    </subcellularLocation>
</comment>
<evidence type="ECO:0000256" key="4">
    <source>
        <dbReference type="ARBA" id="ARBA00022692"/>
    </source>
</evidence>
<dbReference type="InterPro" id="IPR004117">
    <property type="entry name" value="7tm6_olfct_rcpt"/>
</dbReference>
<evidence type="ECO:0000256" key="7">
    <source>
        <dbReference type="ARBA" id="ARBA00023136"/>
    </source>
</evidence>
<dbReference type="GO" id="GO:0004984">
    <property type="term" value="F:olfactory receptor activity"/>
    <property type="evidence" value="ECO:0007669"/>
    <property type="project" value="InterPro"/>
</dbReference>
<evidence type="ECO:0000256" key="9">
    <source>
        <dbReference type="ARBA" id="ARBA00023224"/>
    </source>
</evidence>
<keyword evidence="5 10" id="KW-0552">Olfaction</keyword>
<evidence type="ECO:0000313" key="11">
    <source>
        <dbReference type="EMBL" id="CUQ99387.1"/>
    </source>
</evidence>
<comment type="similarity">
    <text evidence="10">Belongs to the insect chemoreceptor superfamily. Heteromeric odorant receptor channel (TC 1.A.69) family.</text>
</comment>
<feature type="transmembrane region" description="Helical" evidence="10">
    <location>
        <begin position="52"/>
        <end position="71"/>
    </location>
</feature>
<protein>
    <recommendedName>
        <fullName evidence="10">Odorant receptor</fullName>
    </recommendedName>
</protein>
<keyword evidence="8 10" id="KW-0675">Receptor</keyword>
<keyword evidence="3 10" id="KW-0716">Sensory transduction</keyword>
<keyword evidence="6 10" id="KW-1133">Transmembrane helix</keyword>
<sequence length="431" mass="49898">MIFMDDPLSKSIKDPRDYRYMKLFRSTLRLIGSWPGRDLKEEGATKYEIAPLYWVLVIKITCFLLTIIYLIENTNKLGFFEIGHVYITVFMTMITLSRSITLSLNPKYRRVMTKYITKMHLFYYKDMSDIALKTHIRVHKLSHFFTMYLSTQVVLGTVTFNIVPMYNNYKVGRFENNILVNDSYELSIYFKTPTKFLSTLNGYIAITTFNWYSSYICSNFFCMFDLALSLLIFTVSGHFKILIHNLNNFPLPAVVSDSSKVLKTDEIQAPLYNKTEKKDITLRLKQCIDYHREVLEFTQDISEAFGPMLFVYYLFHQVSGCLLLLECSQMDAAALMRYGLLTAVLFQQLIQLSVVVESVGTVTGYLKDAVYNVPWEYMDTQDRKTVCIFLMNVQEPVHINALGLAKVGVQAMAGILKTSFSYFAFLRTVSN</sequence>
<comment type="caution">
    <text evidence="10">Lacks conserved residue(s) required for the propagation of feature annotation.</text>
</comment>
<dbReference type="PANTHER" id="PTHR21137:SF35">
    <property type="entry name" value="ODORANT RECEPTOR 19A-RELATED"/>
    <property type="match status" value="1"/>
</dbReference>
<dbReference type="EMBL" id="LN885098">
    <property type="protein sequence ID" value="CUQ99387.1"/>
    <property type="molecule type" value="mRNA"/>
</dbReference>
<dbReference type="SMR" id="A0A0P1JE97"/>
<dbReference type="Pfam" id="PF02949">
    <property type="entry name" value="7tm_6"/>
    <property type="match status" value="1"/>
</dbReference>
<feature type="transmembrane region" description="Helical" evidence="10">
    <location>
        <begin position="145"/>
        <end position="166"/>
    </location>
</feature>
<evidence type="ECO:0000256" key="6">
    <source>
        <dbReference type="ARBA" id="ARBA00022989"/>
    </source>
</evidence>
<feature type="transmembrane region" description="Helical" evidence="10">
    <location>
        <begin position="212"/>
        <end position="233"/>
    </location>
</feature>